<dbReference type="PROSITE" id="PS50005">
    <property type="entry name" value="TPR"/>
    <property type="match status" value="2"/>
</dbReference>
<comment type="pathway">
    <text evidence="1">Protein modification; protein ubiquitination.</text>
</comment>
<reference evidence="5" key="2">
    <citation type="submission" date="2017-02" db="EMBL/GenBank/DDBJ databases">
        <title>Sunflower complete genome.</title>
        <authorList>
            <person name="Langlade N."/>
            <person name="Munos S."/>
        </authorList>
    </citation>
    <scope>NUCLEOTIDE SEQUENCE [LARGE SCALE GENOMIC DNA]</scope>
    <source>
        <tissue evidence="5">Leaves</tissue>
    </source>
</reference>
<dbReference type="SMART" id="SM00028">
    <property type="entry name" value="TPR"/>
    <property type="match status" value="5"/>
</dbReference>
<dbReference type="InterPro" id="IPR011990">
    <property type="entry name" value="TPR-like_helical_dom_sf"/>
</dbReference>
<dbReference type="InParanoid" id="A0A251VMK9"/>
<proteinExistence type="predicted"/>
<evidence type="ECO:0000313" key="5">
    <source>
        <dbReference type="EMBL" id="OTG36805.1"/>
    </source>
</evidence>
<evidence type="ECO:0000256" key="2">
    <source>
        <dbReference type="PROSITE-ProRule" id="PRU00339"/>
    </source>
</evidence>
<dbReference type="PANTHER" id="PTHR44203:SF3">
    <property type="entry name" value="ETO1-LIKE PROTEIN 2"/>
    <property type="match status" value="1"/>
</dbReference>
<dbReference type="EMBL" id="MNCJ02000316">
    <property type="protein sequence ID" value="KAF5821690.1"/>
    <property type="molecule type" value="Genomic_DNA"/>
</dbReference>
<keyword evidence="6" id="KW-1185">Reference proteome</keyword>
<dbReference type="STRING" id="4232.A0A251VMK9"/>
<feature type="repeat" description="TPR" evidence="2">
    <location>
        <begin position="791"/>
        <end position="824"/>
    </location>
</feature>
<dbReference type="EMBL" id="CM007890">
    <property type="protein sequence ID" value="OTG36805.1"/>
    <property type="molecule type" value="Genomic_DNA"/>
</dbReference>
<dbReference type="SUPFAM" id="SSF48452">
    <property type="entry name" value="TPR-like"/>
    <property type="match status" value="3"/>
</dbReference>
<feature type="repeat" description="TPR" evidence="2">
    <location>
        <begin position="920"/>
        <end position="953"/>
    </location>
</feature>
<reference evidence="4" key="3">
    <citation type="submission" date="2020-06" db="EMBL/GenBank/DDBJ databases">
        <title>Helianthus annuus Genome sequencing and assembly Release 2.</title>
        <authorList>
            <person name="Gouzy J."/>
            <person name="Langlade N."/>
            <person name="Munos S."/>
        </authorList>
    </citation>
    <scope>NUCLEOTIDE SEQUENCE</scope>
    <source>
        <tissue evidence="4">Leaves</tissue>
    </source>
</reference>
<dbReference type="PANTHER" id="PTHR44203">
    <property type="entry name" value="ETO1-RELATED"/>
    <property type="match status" value="1"/>
</dbReference>
<evidence type="ECO:0000313" key="4">
    <source>
        <dbReference type="EMBL" id="KAF5821690.1"/>
    </source>
</evidence>
<name>A0A251VMK9_HELAN</name>
<dbReference type="Pfam" id="PF13181">
    <property type="entry name" value="TPR_8"/>
    <property type="match status" value="1"/>
</dbReference>
<sequence>MSISTPTYDEYPSSSSSTPRSAKVVTLIRQFTNSMKSNGLKLKDRCKKPTQVHALTINSILSSSSSSTSDESINSITNSKSHLPYGLPDSTLIEPPIDPFLRPVDFVDSISDLYTRIVHSCCHEPGTESGTKSGTCCGLYLEQYALLCALGDVKLVRRSLQCAREHAVDVHSKVVLSAWLRFERREDELVGVSALDCIGKVLECPKSALVDGGLNCFRSVFDRCLCVCENASENVDVNNVIVRANNVVCTNNEDEEEEEIVCFCIGNEVVSCVRGKIASLSSPLNTLLYGSFVESVKQKIDFSQIGISAEAMRGVEAFSRTKKLMDFVSPSVVLEILSFSQKFCCEEMKSACEVYLSSLVSNIDDALLFIEYGFEDNASLLVASCLQVILRELPGSLNNPKVLSLFASPESMEKLSTVNHASFLLYYFLTQVAFEEKMTSSNAIMLVERLIELATEKWQKTLAFHQLGVLLFEKEEYKTAQNCFEAAYEMGHVYSATGIARTLYKQGKTYLARDLINKIISDCKRPTGWMYQERSLYNLGTKKLQDLELASKLDPTLAYPYKYRAVSMVTENLVNEAIQEINKIIRFKVSPDCLELRAWFYLVLEDYQAAVRDIRALLSLEPCYMMFHGKMRCDHLVDLLSQRVKQWTAADCWLQLYDRWSYIDDIGSLAIIHQMMSHEPAKSLLRFRQSLLLLRLNCQKAAMRSLRLARNLATAKHERLVYEGWILYDTGYREEALAKADESISIQRSFEAYFLKAYTLADASLDPDSSSVVIQLLIDALKCPSDGLRKGQALNNLGSIYVDCGKHDLAADCYINALDIKHTRAHQGLARVYSLKDDRKAAYDEMTKLIEKAENNASAHEKRSEYCDRDNAVNDLYMATQLDPLRTYPYRYRAAVLMDEQKETEAVEELTKAIAFKPELQMLHLRAAFYESMSDYDLALRDCEAALCLDPNHKETLELYNRTLKESAEFYT</sequence>
<dbReference type="InterPro" id="IPR044631">
    <property type="entry name" value="ETO1-like"/>
</dbReference>
<reference evidence="4 6" key="1">
    <citation type="journal article" date="2017" name="Nature">
        <title>The sunflower genome provides insights into oil metabolism, flowering and Asterid evolution.</title>
        <authorList>
            <person name="Badouin H."/>
            <person name="Gouzy J."/>
            <person name="Grassa C.J."/>
            <person name="Murat F."/>
            <person name="Staton S.E."/>
            <person name="Cottret L."/>
            <person name="Lelandais-Briere C."/>
            <person name="Owens G.L."/>
            <person name="Carrere S."/>
            <person name="Mayjonade B."/>
            <person name="Legrand L."/>
            <person name="Gill N."/>
            <person name="Kane N.C."/>
            <person name="Bowers J.E."/>
            <person name="Hubner S."/>
            <person name="Bellec A."/>
            <person name="Berard A."/>
            <person name="Berges H."/>
            <person name="Blanchet N."/>
            <person name="Boniface M.C."/>
            <person name="Brunel D."/>
            <person name="Catrice O."/>
            <person name="Chaidir N."/>
            <person name="Claudel C."/>
            <person name="Donnadieu C."/>
            <person name="Faraut T."/>
            <person name="Fievet G."/>
            <person name="Helmstetter N."/>
            <person name="King M."/>
            <person name="Knapp S.J."/>
            <person name="Lai Z."/>
            <person name="Le Paslier M.C."/>
            <person name="Lippi Y."/>
            <person name="Lorenzon L."/>
            <person name="Mandel J.R."/>
            <person name="Marage G."/>
            <person name="Marchand G."/>
            <person name="Marquand E."/>
            <person name="Bret-Mestries E."/>
            <person name="Morien E."/>
            <person name="Nambeesan S."/>
            <person name="Nguyen T."/>
            <person name="Pegot-Espagnet P."/>
            <person name="Pouilly N."/>
            <person name="Raftis F."/>
            <person name="Sallet E."/>
            <person name="Schiex T."/>
            <person name="Thomas J."/>
            <person name="Vandecasteele C."/>
            <person name="Vares D."/>
            <person name="Vear F."/>
            <person name="Vautrin S."/>
            <person name="Crespi M."/>
            <person name="Mangin B."/>
            <person name="Burke J.M."/>
            <person name="Salse J."/>
            <person name="Munos S."/>
            <person name="Vincourt P."/>
            <person name="Rieseberg L.H."/>
            <person name="Langlade N.B."/>
        </authorList>
    </citation>
    <scope>NUCLEOTIDE SEQUENCE [LARGE SCALE GENOMIC DNA]</scope>
    <source>
        <strain evidence="6">cv. SF193</strain>
        <tissue evidence="4">Leaves</tissue>
    </source>
</reference>
<keyword evidence="5" id="KW-0808">Transferase</keyword>
<dbReference type="GO" id="GO:0010105">
    <property type="term" value="P:negative regulation of ethylene-activated signaling pathway"/>
    <property type="evidence" value="ECO:0007669"/>
    <property type="project" value="InterPro"/>
</dbReference>
<evidence type="ECO:0000256" key="1">
    <source>
        <dbReference type="ARBA" id="ARBA00004906"/>
    </source>
</evidence>
<dbReference type="OMA" id="SVNDHCQ"/>
<organism evidence="5 6">
    <name type="scientific">Helianthus annuus</name>
    <name type="common">Common sunflower</name>
    <dbReference type="NCBI Taxonomy" id="4232"/>
    <lineage>
        <taxon>Eukaryota</taxon>
        <taxon>Viridiplantae</taxon>
        <taxon>Streptophyta</taxon>
        <taxon>Embryophyta</taxon>
        <taxon>Tracheophyta</taxon>
        <taxon>Spermatophyta</taxon>
        <taxon>Magnoliopsida</taxon>
        <taxon>eudicotyledons</taxon>
        <taxon>Gunneridae</taxon>
        <taxon>Pentapetalae</taxon>
        <taxon>asterids</taxon>
        <taxon>campanulids</taxon>
        <taxon>Asterales</taxon>
        <taxon>Asteraceae</taxon>
        <taxon>Asteroideae</taxon>
        <taxon>Heliantheae alliance</taxon>
        <taxon>Heliantheae</taxon>
        <taxon>Helianthus</taxon>
    </lineage>
</organism>
<feature type="coiled-coil region" evidence="3">
    <location>
        <begin position="836"/>
        <end position="863"/>
    </location>
</feature>
<protein>
    <submittedName>
        <fullName evidence="4">Chromatin remodeling &amp; transcription regulator BTB-POZ family</fullName>
    </submittedName>
    <submittedName>
        <fullName evidence="5">Putative acetyltransferase A, auxiliary subunit</fullName>
    </submittedName>
</protein>
<dbReference type="FunCoup" id="A0A251VMK9">
    <property type="interactions" value="6"/>
</dbReference>
<dbReference type="Gene3D" id="3.30.710.10">
    <property type="entry name" value="Potassium Channel Kv1.1, Chain A"/>
    <property type="match status" value="1"/>
</dbReference>
<keyword evidence="2" id="KW-0802">TPR repeat</keyword>
<dbReference type="Gramene" id="mRNA:HanXRQr2_Chr01g0016981">
    <property type="protein sequence ID" value="mRNA:HanXRQr2_Chr01g0016981"/>
    <property type="gene ID" value="HanXRQr2_Chr01g0016981"/>
</dbReference>
<dbReference type="OrthoDB" id="9997739at2759"/>
<dbReference type="InterPro" id="IPR011333">
    <property type="entry name" value="SKP1/BTB/POZ_sf"/>
</dbReference>
<dbReference type="AlphaFoldDB" id="A0A251VMK9"/>
<evidence type="ECO:0000313" key="6">
    <source>
        <dbReference type="Proteomes" id="UP000215914"/>
    </source>
</evidence>
<accession>A0A251VMK9</accession>
<dbReference type="Proteomes" id="UP000215914">
    <property type="component" value="Chromosome 1"/>
</dbReference>
<evidence type="ECO:0000256" key="3">
    <source>
        <dbReference type="SAM" id="Coils"/>
    </source>
</evidence>
<dbReference type="Gene3D" id="1.25.40.10">
    <property type="entry name" value="Tetratricopeptide repeat domain"/>
    <property type="match status" value="4"/>
</dbReference>
<gene>
    <name evidence="5" type="ORF">HannXRQ_Chr01g0011591</name>
    <name evidence="4" type="ORF">HanXRQr2_Chr01g0016981</name>
</gene>
<keyword evidence="3" id="KW-0175">Coiled coil</keyword>
<dbReference type="GO" id="GO:0016740">
    <property type="term" value="F:transferase activity"/>
    <property type="evidence" value="ECO:0007669"/>
    <property type="project" value="UniProtKB-KW"/>
</dbReference>
<dbReference type="InterPro" id="IPR019734">
    <property type="entry name" value="TPR_rpt"/>
</dbReference>